<reference evidence="1" key="2">
    <citation type="submission" date="2003-12" db="EMBL/GenBank/DDBJ databases">
        <title>Monterey Bay Coastal Ocean Microbial Observatory environmental clone sequencing.</title>
        <authorList>
            <person name="DeLong E.F."/>
        </authorList>
    </citation>
    <scope>NUCLEOTIDE SEQUENCE</scope>
</reference>
<dbReference type="AlphaFoldDB" id="Q6SF03"/>
<protein>
    <submittedName>
        <fullName evidence="1">Uncharacterized protein</fullName>
    </submittedName>
</protein>
<gene>
    <name evidence="1" type="ORF">MBMO_EBAC080-L028H02.83</name>
</gene>
<proteinExistence type="predicted"/>
<accession>Q6SF03</accession>
<dbReference type="EMBL" id="AY458649">
    <property type="protein sequence ID" value="AAR38419.1"/>
    <property type="molecule type" value="Genomic_DNA"/>
</dbReference>
<reference evidence="1" key="1">
    <citation type="submission" date="2003-11" db="EMBL/GenBank/DDBJ databases">
        <authorList>
            <person name="Heidelberg J.F."/>
            <person name="Eisen J.A."/>
            <person name="Nelson W.C."/>
            <person name="DeLong E.F."/>
        </authorList>
    </citation>
    <scope>NUCLEOTIDE SEQUENCE</scope>
</reference>
<organism evidence="1">
    <name type="scientific">uncultured marine bacterium 582</name>
    <dbReference type="NCBI Taxonomy" id="257402"/>
    <lineage>
        <taxon>Bacteria</taxon>
        <taxon>environmental samples</taxon>
    </lineage>
</organism>
<name>Q6SF03_9BACT</name>
<evidence type="ECO:0000313" key="1">
    <source>
        <dbReference type="EMBL" id="AAR38419.1"/>
    </source>
</evidence>
<sequence>MTRGPLIVVTLILCCFFNEKADRFKIIYRLGQVR</sequence>